<protein>
    <recommendedName>
        <fullName evidence="2">R3H domain-containing protein</fullName>
    </recommendedName>
</protein>
<reference evidence="3" key="1">
    <citation type="submission" date="2020-01" db="EMBL/GenBank/DDBJ databases">
        <title>Development of genomics and gene disruption for Polysphondylium violaceum indicates a role for the polyketide synthase stlB in stalk morphogenesis.</title>
        <authorList>
            <person name="Narita B."/>
            <person name="Kawabe Y."/>
            <person name="Kin K."/>
            <person name="Saito T."/>
            <person name="Gibbs R."/>
            <person name="Kuspa A."/>
            <person name="Muzny D."/>
            <person name="Queller D."/>
            <person name="Richards S."/>
            <person name="Strassman J."/>
            <person name="Sucgang R."/>
            <person name="Worley K."/>
            <person name="Schaap P."/>
        </authorList>
    </citation>
    <scope>NUCLEOTIDE SEQUENCE</scope>
    <source>
        <strain evidence="3">QSvi11</strain>
    </source>
</reference>
<dbReference type="PANTHER" id="PTHR32019:SF2">
    <property type="entry name" value="R3H DOMAIN-CONTAINING PROTEIN 4"/>
    <property type="match status" value="1"/>
</dbReference>
<dbReference type="Gene3D" id="3.30.1370.50">
    <property type="entry name" value="R3H-like domain"/>
    <property type="match status" value="1"/>
</dbReference>
<evidence type="ECO:0000313" key="3">
    <source>
        <dbReference type="EMBL" id="KAF2076678.1"/>
    </source>
</evidence>
<feature type="region of interest" description="Disordered" evidence="1">
    <location>
        <begin position="278"/>
        <end position="297"/>
    </location>
</feature>
<dbReference type="PROSITE" id="PS51061">
    <property type="entry name" value="R3H"/>
    <property type="match status" value="1"/>
</dbReference>
<evidence type="ECO:0000256" key="1">
    <source>
        <dbReference type="SAM" id="MobiDB-lite"/>
    </source>
</evidence>
<dbReference type="EMBL" id="AJWJ01000053">
    <property type="protein sequence ID" value="KAF2076678.1"/>
    <property type="molecule type" value="Genomic_DNA"/>
</dbReference>
<feature type="compositionally biased region" description="Low complexity" evidence="1">
    <location>
        <begin position="282"/>
        <end position="297"/>
    </location>
</feature>
<feature type="region of interest" description="Disordered" evidence="1">
    <location>
        <begin position="22"/>
        <end position="56"/>
    </location>
</feature>
<organism evidence="3 4">
    <name type="scientific">Polysphondylium violaceum</name>
    <dbReference type="NCBI Taxonomy" id="133409"/>
    <lineage>
        <taxon>Eukaryota</taxon>
        <taxon>Amoebozoa</taxon>
        <taxon>Evosea</taxon>
        <taxon>Eumycetozoa</taxon>
        <taxon>Dictyostelia</taxon>
        <taxon>Dictyosteliales</taxon>
        <taxon>Dictyosteliaceae</taxon>
        <taxon>Polysphondylium</taxon>
    </lineage>
</organism>
<gene>
    <name evidence="3" type="ORF">CYY_002048</name>
</gene>
<proteinExistence type="predicted"/>
<dbReference type="AlphaFoldDB" id="A0A8J4V3A6"/>
<accession>A0A8J4V3A6</accession>
<dbReference type="InterPro" id="IPR025952">
    <property type="entry name" value="R3H-assoc_dom"/>
</dbReference>
<name>A0A8J4V3A6_9MYCE</name>
<evidence type="ECO:0000313" key="4">
    <source>
        <dbReference type="Proteomes" id="UP000695562"/>
    </source>
</evidence>
<dbReference type="Proteomes" id="UP000695562">
    <property type="component" value="Unassembled WGS sequence"/>
</dbReference>
<dbReference type="InterPro" id="IPR001374">
    <property type="entry name" value="R3H_dom"/>
</dbReference>
<dbReference type="OrthoDB" id="75169at2759"/>
<dbReference type="SUPFAM" id="SSF82708">
    <property type="entry name" value="R3H domain"/>
    <property type="match status" value="1"/>
</dbReference>
<evidence type="ECO:0000259" key="2">
    <source>
        <dbReference type="PROSITE" id="PS51061"/>
    </source>
</evidence>
<dbReference type="InterPro" id="IPR036867">
    <property type="entry name" value="R3H_dom_sf"/>
</dbReference>
<feature type="domain" description="R3H" evidence="2">
    <location>
        <begin position="166"/>
        <end position="230"/>
    </location>
</feature>
<dbReference type="PANTHER" id="PTHR32019">
    <property type="entry name" value="R3H DOMAIN-CONTAINING PROTEIN 4"/>
    <property type="match status" value="1"/>
</dbReference>
<comment type="caution">
    <text evidence="3">The sequence shown here is derived from an EMBL/GenBank/DDBJ whole genome shotgun (WGS) entry which is preliminary data.</text>
</comment>
<sequence>MAEIKRISEILWEQMKINDESDKKTLKGDLPSTRFPKKKKIRSNRDSLAFRESPGKAGSKRYNRYMNTQFLKTAGSLGNQFEAEMDFQIMEHNKSLFYQDQTANSKYWDQFLNITFDKEEELIGQERNKHYRHHNNNHQNNHITASFSKLQRNIRPLFKKPFLQDSVFINEIESEILCFINNHNQKTIEYSIQDPYKRLILHGLVQYYSLFSKSHTTSNGQRNTVIRKPKVMPPFPSQTIAEYLVSESKRSKLLAQKQQQSSKKNNILKKTQLLYSKKRRSTINNTNTTTATTQVVV</sequence>
<dbReference type="InterPro" id="IPR039629">
    <property type="entry name" value="R3HDM4"/>
</dbReference>
<dbReference type="GO" id="GO:0003676">
    <property type="term" value="F:nucleic acid binding"/>
    <property type="evidence" value="ECO:0007669"/>
    <property type="project" value="UniProtKB-UniRule"/>
</dbReference>
<dbReference type="Pfam" id="PF13902">
    <property type="entry name" value="R3H-assoc"/>
    <property type="match status" value="1"/>
</dbReference>
<dbReference type="Pfam" id="PF01424">
    <property type="entry name" value="R3H"/>
    <property type="match status" value="1"/>
</dbReference>
<keyword evidence="4" id="KW-1185">Reference proteome</keyword>
<dbReference type="CDD" id="cd02325">
    <property type="entry name" value="R3H"/>
    <property type="match status" value="1"/>
</dbReference>